<evidence type="ECO:0000313" key="3">
    <source>
        <dbReference type="Proteomes" id="UP000176493"/>
    </source>
</evidence>
<keyword evidence="1" id="KW-1133">Transmembrane helix</keyword>
<evidence type="ECO:0000256" key="1">
    <source>
        <dbReference type="SAM" id="Phobius"/>
    </source>
</evidence>
<organism evidence="2 3">
    <name type="scientific">Candidatus Taylorbacteria bacterium RIFCSPHIGHO2_02_49_25</name>
    <dbReference type="NCBI Taxonomy" id="1802305"/>
    <lineage>
        <taxon>Bacteria</taxon>
        <taxon>Candidatus Tayloriibacteriota</taxon>
    </lineage>
</organism>
<keyword evidence="1" id="KW-0472">Membrane</keyword>
<keyword evidence="1" id="KW-0812">Transmembrane</keyword>
<gene>
    <name evidence="2" type="ORF">A2W52_04020</name>
</gene>
<accession>A0A1G2ME62</accession>
<sequence>MAERVALHPIAEKENLARALALGFAALFALRHAVAAAARMSFNACQRFFPAHVALVSVRGAFALFAIHRGRR</sequence>
<dbReference type="AlphaFoldDB" id="A0A1G2ME62"/>
<name>A0A1G2ME62_9BACT</name>
<reference evidence="2 3" key="1">
    <citation type="journal article" date="2016" name="Nat. Commun.">
        <title>Thousands of microbial genomes shed light on interconnected biogeochemical processes in an aquifer system.</title>
        <authorList>
            <person name="Anantharaman K."/>
            <person name="Brown C.T."/>
            <person name="Hug L.A."/>
            <person name="Sharon I."/>
            <person name="Castelle C.J."/>
            <person name="Probst A.J."/>
            <person name="Thomas B.C."/>
            <person name="Singh A."/>
            <person name="Wilkins M.J."/>
            <person name="Karaoz U."/>
            <person name="Brodie E.L."/>
            <person name="Williams K.H."/>
            <person name="Hubbard S.S."/>
            <person name="Banfield J.F."/>
        </authorList>
    </citation>
    <scope>NUCLEOTIDE SEQUENCE [LARGE SCALE GENOMIC DNA]</scope>
</reference>
<proteinExistence type="predicted"/>
<feature type="transmembrane region" description="Helical" evidence="1">
    <location>
        <begin position="48"/>
        <end position="67"/>
    </location>
</feature>
<protein>
    <submittedName>
        <fullName evidence="2">Uncharacterized protein</fullName>
    </submittedName>
</protein>
<evidence type="ECO:0000313" key="2">
    <source>
        <dbReference type="EMBL" id="OHA22157.1"/>
    </source>
</evidence>
<dbReference type="Proteomes" id="UP000176493">
    <property type="component" value="Unassembled WGS sequence"/>
</dbReference>
<comment type="caution">
    <text evidence="2">The sequence shown here is derived from an EMBL/GenBank/DDBJ whole genome shotgun (WGS) entry which is preliminary data.</text>
</comment>
<dbReference type="EMBL" id="MHRJ01000031">
    <property type="protein sequence ID" value="OHA22157.1"/>
    <property type="molecule type" value="Genomic_DNA"/>
</dbReference>